<dbReference type="STRING" id="573321.SAMN04488505_102255"/>
<sequence length="122" mass="14039">MNLDAYTYLQQVRAIALALPGVTEAPCHGTPGFWVHKKLLGRIKEDGETLAIRTQEREKWMEAAPDIFFITDHYQNYPMMLIHLAKVDQKDLAGLFLAAWKERAPKKLQQAYEEPAKKQKKS</sequence>
<protein>
    <recommendedName>
        <fullName evidence="3">YjbR protein</fullName>
    </recommendedName>
</protein>
<proteinExistence type="predicted"/>
<dbReference type="AlphaFoldDB" id="A0A1H7Q534"/>
<organism evidence="1 2">
    <name type="scientific">Chitinophaga rupis</name>
    <dbReference type="NCBI Taxonomy" id="573321"/>
    <lineage>
        <taxon>Bacteria</taxon>
        <taxon>Pseudomonadati</taxon>
        <taxon>Bacteroidota</taxon>
        <taxon>Chitinophagia</taxon>
        <taxon>Chitinophagales</taxon>
        <taxon>Chitinophagaceae</taxon>
        <taxon>Chitinophaga</taxon>
    </lineage>
</organism>
<dbReference type="RefSeq" id="WP_089909170.1">
    <property type="nucleotide sequence ID" value="NZ_FOBB01000002.1"/>
</dbReference>
<accession>A0A1H7Q534</accession>
<evidence type="ECO:0000313" key="1">
    <source>
        <dbReference type="EMBL" id="SEL43092.1"/>
    </source>
</evidence>
<dbReference type="OrthoDB" id="954305at2"/>
<reference evidence="1 2" key="1">
    <citation type="submission" date="2016-10" db="EMBL/GenBank/DDBJ databases">
        <authorList>
            <person name="de Groot N.N."/>
        </authorList>
    </citation>
    <scope>NUCLEOTIDE SEQUENCE [LARGE SCALE GENOMIC DNA]</scope>
    <source>
        <strain evidence="1 2">DSM 21039</strain>
    </source>
</reference>
<dbReference type="EMBL" id="FOBB01000002">
    <property type="protein sequence ID" value="SEL43092.1"/>
    <property type="molecule type" value="Genomic_DNA"/>
</dbReference>
<evidence type="ECO:0000313" key="2">
    <source>
        <dbReference type="Proteomes" id="UP000198984"/>
    </source>
</evidence>
<name>A0A1H7Q534_9BACT</name>
<keyword evidence="2" id="KW-1185">Reference proteome</keyword>
<dbReference type="Proteomes" id="UP000198984">
    <property type="component" value="Unassembled WGS sequence"/>
</dbReference>
<gene>
    <name evidence="1" type="ORF">SAMN04488505_102255</name>
</gene>
<evidence type="ECO:0008006" key="3">
    <source>
        <dbReference type="Google" id="ProtNLM"/>
    </source>
</evidence>